<dbReference type="GO" id="GO:0016746">
    <property type="term" value="F:acyltransferase activity"/>
    <property type="evidence" value="ECO:0007669"/>
    <property type="project" value="InterPro"/>
</dbReference>
<dbReference type="AlphaFoldDB" id="A0AAE4G8D0"/>
<accession>A0AAE4G8D0</accession>
<comment type="caution">
    <text evidence="2">The sequence shown here is derived from an EMBL/GenBank/DDBJ whole genome shotgun (WGS) entry which is preliminary data.</text>
</comment>
<evidence type="ECO:0000259" key="1">
    <source>
        <dbReference type="Pfam" id="PF13723"/>
    </source>
</evidence>
<dbReference type="InterPro" id="IPR014030">
    <property type="entry name" value="Ketoacyl_synth_N"/>
</dbReference>
<dbReference type="RefSeq" id="WP_083859615.1">
    <property type="nucleotide sequence ID" value="NZ_JAVLSM010000009.1"/>
</dbReference>
<dbReference type="Gene3D" id="3.40.47.10">
    <property type="match status" value="1"/>
</dbReference>
<organism evidence="2">
    <name type="scientific">Herbaspirillum huttiense subsp. nephrolepidis</name>
    <dbReference type="NCBI Taxonomy" id="3075126"/>
    <lineage>
        <taxon>Bacteria</taxon>
        <taxon>Pseudomonadati</taxon>
        <taxon>Pseudomonadota</taxon>
        <taxon>Betaproteobacteria</taxon>
        <taxon>Burkholderiales</taxon>
        <taxon>Oxalobacteraceae</taxon>
        <taxon>Herbaspirillum</taxon>
    </lineage>
</organism>
<dbReference type="Pfam" id="PF13723">
    <property type="entry name" value="Ketoacyl-synt_2"/>
    <property type="match status" value="1"/>
</dbReference>
<reference evidence="2" key="1">
    <citation type="submission" date="2023-02" db="EMBL/GenBank/DDBJ databases">
        <title>Description of Herbaspirillum huttiense subsp. nephrolepsisexaltata and Herbaspirillum huttiense subsp. lycopersicon.</title>
        <authorList>
            <person name="Poudel M."/>
            <person name="Sharma A."/>
            <person name="Goss E."/>
            <person name="Tapia J.H."/>
            <person name="Harmon C.M."/>
            <person name="Jones J.B."/>
        </authorList>
    </citation>
    <scope>NUCLEOTIDE SEQUENCE</scope>
    <source>
        <strain evidence="2">NC40101</strain>
    </source>
</reference>
<feature type="domain" description="Beta-ketoacyl synthase-like N-terminal" evidence="1">
    <location>
        <begin position="26"/>
        <end position="265"/>
    </location>
</feature>
<gene>
    <name evidence="2" type="ORF">RJN63_09855</name>
</gene>
<dbReference type="SUPFAM" id="SSF53901">
    <property type="entry name" value="Thiolase-like"/>
    <property type="match status" value="1"/>
</dbReference>
<sequence length="269" mass="28396">MYSGDVSFSIASHAQWVPGIESHADWQRWISDDRQAAGSGEPAVKSMPPMLRRRTSPVGKLALEAAYGALSAASPAIASSPADDASKDAQDIPVVFASRHGECARSVELQMALAAAAPMSPTAFSLSVHNANAGLFSIARGSQANTVAIAAGQSTVEHAVIEACGLLADGARQVLLVVADAPLPTLFSDFADEHEEPCGWSWLMQAADEHGALPTVSLQWQQVQPGHGTLPSENATAGAAAVLRFFLDASTSTLHRQADGRRWHWMRHA</sequence>
<evidence type="ECO:0000313" key="2">
    <source>
        <dbReference type="EMBL" id="MDT0337131.1"/>
    </source>
</evidence>
<dbReference type="EMBL" id="JAVRAA010000004">
    <property type="protein sequence ID" value="MDT0337131.1"/>
    <property type="molecule type" value="Genomic_DNA"/>
</dbReference>
<proteinExistence type="predicted"/>
<dbReference type="InterPro" id="IPR016039">
    <property type="entry name" value="Thiolase-like"/>
</dbReference>
<name>A0AAE4G8D0_9BURK</name>
<protein>
    <submittedName>
        <fullName evidence="2">Beta-ketoacyl synthase chain length factor</fullName>
    </submittedName>
</protein>